<evidence type="ECO:0000256" key="1">
    <source>
        <dbReference type="SAM" id="MobiDB-lite"/>
    </source>
</evidence>
<sequence>MSLPGGPNNWTGSDGGAPRYYDPLTGQPVTQEGTHASEHSQYGTSYGPPRPTPAQYGASRWDALPRDPSSSPGRSRGPTIAVVSTAVASVVIIITTLVLVNIGDEPEGGDGSGFAAESSATSTSSRPPVPAEVRGWRSVPVWETGVAYDVPSDWTTYPAATETLMANGANDEVTLSGYSMYMEGFCDRAQQSFRALIGLTSANEPDNAEAGRRLAEKLGTMLWTTGDGVPPRVRFDEPRPATLDDGKLAATFVSAEVVPAAAETCGTDSAYIGVMALPHRGGTAMLVGVADQRFDQAVPPSRMERSLRSLRLLPR</sequence>
<protein>
    <recommendedName>
        <fullName evidence="2">DUF8017 domain-containing protein</fullName>
    </recommendedName>
</protein>
<feature type="domain" description="DUF8017" evidence="2">
    <location>
        <begin position="130"/>
        <end position="314"/>
    </location>
</feature>
<evidence type="ECO:0000259" key="2">
    <source>
        <dbReference type="Pfam" id="PF26056"/>
    </source>
</evidence>
<accession>A0A1H0SQP1</accession>
<feature type="compositionally biased region" description="Low complexity" evidence="1">
    <location>
        <begin position="66"/>
        <end position="77"/>
    </location>
</feature>
<organism evidence="3 4">
    <name type="scientific">Actinopolyspora xinjiangensis</name>
    <dbReference type="NCBI Taxonomy" id="405564"/>
    <lineage>
        <taxon>Bacteria</taxon>
        <taxon>Bacillati</taxon>
        <taxon>Actinomycetota</taxon>
        <taxon>Actinomycetes</taxon>
        <taxon>Actinopolysporales</taxon>
        <taxon>Actinopolysporaceae</taxon>
        <taxon>Actinopolyspora</taxon>
    </lineage>
</organism>
<dbReference type="RefSeq" id="WP_092600025.1">
    <property type="nucleotide sequence ID" value="NZ_FNJR01000004.1"/>
</dbReference>
<keyword evidence="4" id="KW-1185">Reference proteome</keyword>
<dbReference type="InterPro" id="IPR058330">
    <property type="entry name" value="DUF8017"/>
</dbReference>
<evidence type="ECO:0000313" key="3">
    <source>
        <dbReference type="EMBL" id="SDP44091.1"/>
    </source>
</evidence>
<dbReference type="EMBL" id="FNJR01000004">
    <property type="protein sequence ID" value="SDP44091.1"/>
    <property type="molecule type" value="Genomic_DNA"/>
</dbReference>
<feature type="compositionally biased region" description="Low complexity" evidence="1">
    <location>
        <begin position="115"/>
        <end position="125"/>
    </location>
</feature>
<feature type="region of interest" description="Disordered" evidence="1">
    <location>
        <begin position="1"/>
        <end position="77"/>
    </location>
</feature>
<feature type="region of interest" description="Disordered" evidence="1">
    <location>
        <begin position="110"/>
        <end position="133"/>
    </location>
</feature>
<proteinExistence type="predicted"/>
<dbReference type="Proteomes" id="UP000199497">
    <property type="component" value="Unassembled WGS sequence"/>
</dbReference>
<dbReference type="STRING" id="405564.SAMN04487905_104122"/>
<dbReference type="OrthoDB" id="5186353at2"/>
<evidence type="ECO:0000313" key="4">
    <source>
        <dbReference type="Proteomes" id="UP000199497"/>
    </source>
</evidence>
<gene>
    <name evidence="3" type="ORF">SAMN04487905_104122</name>
</gene>
<dbReference type="AlphaFoldDB" id="A0A1H0SQP1"/>
<reference evidence="4" key="1">
    <citation type="submission" date="2016-10" db="EMBL/GenBank/DDBJ databases">
        <authorList>
            <person name="Varghese N."/>
            <person name="Submissions S."/>
        </authorList>
    </citation>
    <scope>NUCLEOTIDE SEQUENCE [LARGE SCALE GENOMIC DNA]</scope>
    <source>
        <strain evidence="4">DSM 46732</strain>
    </source>
</reference>
<dbReference type="Pfam" id="PF26056">
    <property type="entry name" value="DUF8017"/>
    <property type="match status" value="1"/>
</dbReference>
<feature type="compositionally biased region" description="Polar residues" evidence="1">
    <location>
        <begin position="27"/>
        <end position="44"/>
    </location>
</feature>
<name>A0A1H0SQP1_9ACTN</name>